<dbReference type="InterPro" id="IPR000053">
    <property type="entry name" value="Thymidine/pyrmidine_PPase"/>
</dbReference>
<dbReference type="InterPro" id="IPR036320">
    <property type="entry name" value="Glycosyl_Trfase_fam3_N_dom_sf"/>
</dbReference>
<keyword evidence="4" id="KW-0808">Transferase</keyword>
<comment type="subunit">
    <text evidence="2">Homodimer.</text>
</comment>
<evidence type="ECO:0000256" key="3">
    <source>
        <dbReference type="ARBA" id="ARBA00022676"/>
    </source>
</evidence>
<keyword evidence="3" id="KW-0328">Glycosyltransferase</keyword>
<dbReference type="InterPro" id="IPR036566">
    <property type="entry name" value="PYNP-like_C_sf"/>
</dbReference>
<protein>
    <submittedName>
        <fullName evidence="6">Thymidine phosphorylase</fullName>
    </submittedName>
</protein>
<dbReference type="GO" id="GO:0005829">
    <property type="term" value="C:cytosol"/>
    <property type="evidence" value="ECO:0007669"/>
    <property type="project" value="TreeGrafter"/>
</dbReference>
<dbReference type="Gene3D" id="3.90.1170.30">
    <property type="entry name" value="Pyrimidine nucleoside phosphorylase-like, C-terminal domain"/>
    <property type="match status" value="1"/>
</dbReference>
<dbReference type="Pfam" id="PF07831">
    <property type="entry name" value="PYNP_C"/>
    <property type="match status" value="1"/>
</dbReference>
<evidence type="ECO:0000259" key="5">
    <source>
        <dbReference type="SMART" id="SM00941"/>
    </source>
</evidence>
<evidence type="ECO:0000313" key="6">
    <source>
        <dbReference type="EMBL" id="BBO23459.1"/>
    </source>
</evidence>
<dbReference type="Gene3D" id="1.20.970.10">
    <property type="entry name" value="Transferase, Pyrimidine Nucleoside Phosphorylase, Chain C"/>
    <property type="match status" value="1"/>
</dbReference>
<dbReference type="SUPFAM" id="SSF47648">
    <property type="entry name" value="Nucleoside phosphorylase/phosphoribosyltransferase N-terminal domain"/>
    <property type="match status" value="1"/>
</dbReference>
<reference evidence="6" key="1">
    <citation type="journal article" name="DNA Res.">
        <title>The physiological potential of anammox bacteria as revealed by their core genome structure.</title>
        <authorList>
            <person name="Okubo T."/>
            <person name="Toyoda A."/>
            <person name="Fukuhara K."/>
            <person name="Uchiyama I."/>
            <person name="Harigaya Y."/>
            <person name="Kuroiwa M."/>
            <person name="Suzuki T."/>
            <person name="Murakami Y."/>
            <person name="Suwa Y."/>
            <person name="Takami H."/>
        </authorList>
    </citation>
    <scope>NUCLEOTIDE SEQUENCE</scope>
    <source>
        <strain evidence="6">317325-2</strain>
    </source>
</reference>
<dbReference type="Pfam" id="PF00591">
    <property type="entry name" value="Glycos_transf_3"/>
    <property type="match status" value="1"/>
</dbReference>
<dbReference type="PANTHER" id="PTHR10515">
    <property type="entry name" value="THYMIDINE PHOSPHORYLASE"/>
    <property type="match status" value="1"/>
</dbReference>
<dbReference type="AlphaFoldDB" id="A0A809R7K6"/>
<dbReference type="EMBL" id="AP021858">
    <property type="protein sequence ID" value="BBO23459.1"/>
    <property type="molecule type" value="Genomic_DNA"/>
</dbReference>
<dbReference type="SUPFAM" id="SSF54680">
    <property type="entry name" value="Pyrimidine nucleoside phosphorylase C-terminal domain"/>
    <property type="match status" value="1"/>
</dbReference>
<proteinExistence type="inferred from homology"/>
<dbReference type="GO" id="GO:0006206">
    <property type="term" value="P:pyrimidine nucleobase metabolic process"/>
    <property type="evidence" value="ECO:0007669"/>
    <property type="project" value="InterPro"/>
</dbReference>
<dbReference type="Gene3D" id="3.40.1030.10">
    <property type="entry name" value="Nucleoside phosphorylase/phosphoribosyltransferase catalytic domain"/>
    <property type="match status" value="1"/>
</dbReference>
<dbReference type="GO" id="GO:0004645">
    <property type="term" value="F:1,4-alpha-oligoglucan phosphorylase activity"/>
    <property type="evidence" value="ECO:0007669"/>
    <property type="project" value="InterPro"/>
</dbReference>
<dbReference type="InterPro" id="IPR013102">
    <property type="entry name" value="PYNP_C"/>
</dbReference>
<dbReference type="SMART" id="SM00941">
    <property type="entry name" value="PYNP_C"/>
    <property type="match status" value="1"/>
</dbReference>
<comment type="similarity">
    <text evidence="1">Belongs to the thymidine/pyrimidine-nucleoside phosphorylase family.</text>
</comment>
<dbReference type="InterPro" id="IPR000312">
    <property type="entry name" value="Glycosyl_Trfase_fam3"/>
</dbReference>
<dbReference type="InterPro" id="IPR017872">
    <property type="entry name" value="Pyrmidine_PPase_CS"/>
</dbReference>
<gene>
    <name evidence="6" type="ORF">NPRO_10540</name>
</gene>
<dbReference type="SUPFAM" id="SSF52418">
    <property type="entry name" value="Nucleoside phosphorylase/phosphoribosyltransferase catalytic domain"/>
    <property type="match status" value="1"/>
</dbReference>
<evidence type="ECO:0000313" key="7">
    <source>
        <dbReference type="Proteomes" id="UP000662873"/>
    </source>
</evidence>
<organism evidence="6 7">
    <name type="scientific">Candidatus Nitrosymbiomonas proteolyticus</name>
    <dbReference type="NCBI Taxonomy" id="2608984"/>
    <lineage>
        <taxon>Bacteria</taxon>
        <taxon>Bacillati</taxon>
        <taxon>Armatimonadota</taxon>
        <taxon>Armatimonadota incertae sedis</taxon>
        <taxon>Candidatus Nitrosymbiomonas</taxon>
    </lineage>
</organism>
<evidence type="ECO:0000256" key="4">
    <source>
        <dbReference type="ARBA" id="ARBA00022679"/>
    </source>
</evidence>
<dbReference type="NCBIfam" id="TIGR02644">
    <property type="entry name" value="Y_phosphoryl"/>
    <property type="match status" value="1"/>
</dbReference>
<dbReference type="GO" id="GO:0009032">
    <property type="term" value="F:thymidine phosphorylase activity"/>
    <property type="evidence" value="ECO:0007669"/>
    <property type="project" value="TreeGrafter"/>
</dbReference>
<evidence type="ECO:0000256" key="1">
    <source>
        <dbReference type="ARBA" id="ARBA00006915"/>
    </source>
</evidence>
<feature type="domain" description="Pyrimidine nucleoside phosphorylase C-terminal" evidence="5">
    <location>
        <begin position="345"/>
        <end position="419"/>
    </location>
</feature>
<evidence type="ECO:0000256" key="2">
    <source>
        <dbReference type="ARBA" id="ARBA00011738"/>
    </source>
</evidence>
<accession>A0A809R7K6</accession>
<dbReference type="InterPro" id="IPR017459">
    <property type="entry name" value="Glycosyl_Trfase_fam3_N_dom"/>
</dbReference>
<name>A0A809R7K6_9BACT</name>
<dbReference type="PANTHER" id="PTHR10515:SF0">
    <property type="entry name" value="THYMIDINE PHOSPHORYLASE"/>
    <property type="match status" value="1"/>
</dbReference>
<dbReference type="NCBIfam" id="NF004490">
    <property type="entry name" value="PRK05820.1"/>
    <property type="match status" value="1"/>
</dbReference>
<dbReference type="InterPro" id="IPR018090">
    <property type="entry name" value="Pyrmidine_PPas_bac/euk"/>
</dbReference>
<dbReference type="Proteomes" id="UP000662873">
    <property type="component" value="Chromosome"/>
</dbReference>
<dbReference type="GO" id="GO:0006213">
    <property type="term" value="P:pyrimidine nucleoside metabolic process"/>
    <property type="evidence" value="ECO:0007669"/>
    <property type="project" value="InterPro"/>
</dbReference>
<sequence>MRAIDLIAKRRDGIRHTEEELRRLAASAADSSIPDYQLAAWLMAAYLNPLDREQTVWLTQAMADTGERLDLSALPSPRIDKHSTGGVGDKTTLALLPLLASCGATLVKMSGRGLGITGGTLDKLESLPGFRTDLTPEEMIRQAGEIGLALTGQTPRLVPADRTLYSLRDAIGAVDSLPLIVSSILSKKIAGGADRIVLDVKCGSGGFMPTLERATELAEWLKSVGEGCGLSLRIAITDMEQPLGIWAGNALELKEAVRTLKGEERGRFRELCVRLAGLALLSSGLAPSLEEGAEVAGSALDSGKAAEKARAWFRAQGASVDPLATEEWCVAPVQTTLTWRGESGFVGRIDARKVGEAVVALGGGRNAKGESIDASVGVGTRVEVGDALTPGQVVFEVHARSEADAEEAVNRLLSALEVQAEPFPPRPVVIAVL</sequence>
<dbReference type="KEGG" id="npy:NPRO_10540"/>
<dbReference type="PIRSF" id="PIRSF000478">
    <property type="entry name" value="TP_PyNP"/>
    <property type="match status" value="1"/>
</dbReference>
<dbReference type="InterPro" id="IPR035902">
    <property type="entry name" value="Nuc_phospho_transferase"/>
</dbReference>
<dbReference type="FunFam" id="3.40.1030.10:FF:000003">
    <property type="entry name" value="Pyrimidine-nucleoside phosphorylase"/>
    <property type="match status" value="1"/>
</dbReference>
<dbReference type="PROSITE" id="PS00647">
    <property type="entry name" value="THYMID_PHOSPHORYLASE"/>
    <property type="match status" value="1"/>
</dbReference>
<dbReference type="Pfam" id="PF02885">
    <property type="entry name" value="Glycos_trans_3N"/>
    <property type="match status" value="1"/>
</dbReference>